<dbReference type="PANTHER" id="PTHR13887">
    <property type="entry name" value="GLUTATHIONE S-TRANSFERASE KAPPA"/>
    <property type="match status" value="1"/>
</dbReference>
<dbReference type="InterPro" id="IPR036249">
    <property type="entry name" value="Thioredoxin-like_sf"/>
</dbReference>
<name>A0A3B0ZQM7_9ZZZZ</name>
<dbReference type="CDD" id="cd02972">
    <property type="entry name" value="DsbA_family"/>
    <property type="match status" value="1"/>
</dbReference>
<dbReference type="AlphaFoldDB" id="A0A3B0ZQM7"/>
<comment type="similarity">
    <text evidence="1">Belongs to the thioredoxin family. DsbA subfamily.</text>
</comment>
<evidence type="ECO:0000256" key="1">
    <source>
        <dbReference type="ARBA" id="ARBA00005791"/>
    </source>
</evidence>
<protein>
    <recommendedName>
        <fullName evidence="2">Thioredoxin-like fold domain-containing protein</fullName>
    </recommendedName>
</protein>
<dbReference type="Gene3D" id="3.40.30.10">
    <property type="entry name" value="Glutaredoxin"/>
    <property type="match status" value="1"/>
</dbReference>
<dbReference type="InterPro" id="IPR012336">
    <property type="entry name" value="Thioredoxin-like_fold"/>
</dbReference>
<dbReference type="SUPFAM" id="SSF52833">
    <property type="entry name" value="Thioredoxin-like"/>
    <property type="match status" value="1"/>
</dbReference>
<dbReference type="EMBL" id="UOFO01000143">
    <property type="protein sequence ID" value="VAW88369.1"/>
    <property type="molecule type" value="Genomic_DNA"/>
</dbReference>
<evidence type="ECO:0000313" key="3">
    <source>
        <dbReference type="EMBL" id="VAW88369.1"/>
    </source>
</evidence>
<accession>A0A3B0ZQM7</accession>
<reference evidence="3" key="1">
    <citation type="submission" date="2018-06" db="EMBL/GenBank/DDBJ databases">
        <authorList>
            <person name="Zhirakovskaya E."/>
        </authorList>
    </citation>
    <scope>NUCLEOTIDE SEQUENCE</scope>
</reference>
<dbReference type="Pfam" id="PF13462">
    <property type="entry name" value="Thioredoxin_4"/>
    <property type="match status" value="1"/>
</dbReference>
<evidence type="ECO:0000259" key="2">
    <source>
        <dbReference type="Pfam" id="PF13462"/>
    </source>
</evidence>
<feature type="domain" description="Thioredoxin-like fold" evidence="2">
    <location>
        <begin position="73"/>
        <end position="229"/>
    </location>
</feature>
<proteinExistence type="inferred from homology"/>
<organism evidence="3">
    <name type="scientific">hydrothermal vent metagenome</name>
    <dbReference type="NCBI Taxonomy" id="652676"/>
    <lineage>
        <taxon>unclassified sequences</taxon>
        <taxon>metagenomes</taxon>
        <taxon>ecological metagenomes</taxon>
    </lineage>
</organism>
<gene>
    <name evidence="3" type="ORF">MNBD_GAMMA16-700</name>
</gene>
<sequence>MHPFLSLYIRPILLTSFISLSLIVTPAFAADDTKSELATFLSKFAPEDQQAMSNFIDEYSKAKFIDKPAAAERIIFGSEKNPVQLVEWIDIQCPHCKNLSFSLEELREVTPPDSWAIESRHYPLDIECNPNAFPSKRPGVSCLAAKILICLSGQPTFDDVKLELFRQQSFLSIEGIWNTVTTDAAERKKVEACVNSPKTAEQLKADIDYAEEHNISGTPLVVINGRKASSIPPVIYALILAKGDRNSPDFAVLPTPKEIKHDATHDHDH</sequence>
<dbReference type="PANTHER" id="PTHR13887:SF56">
    <property type="entry name" value="THIOREDOXIN-LIKE REDUCTASE RV2466C"/>
    <property type="match status" value="1"/>
</dbReference>